<gene>
    <name evidence="1" type="ORF">g.11821</name>
</gene>
<organism evidence="1">
    <name type="scientific">Cuerna arida</name>
    <dbReference type="NCBI Taxonomy" id="1464854"/>
    <lineage>
        <taxon>Eukaryota</taxon>
        <taxon>Metazoa</taxon>
        <taxon>Ecdysozoa</taxon>
        <taxon>Arthropoda</taxon>
        <taxon>Hexapoda</taxon>
        <taxon>Insecta</taxon>
        <taxon>Pterygota</taxon>
        <taxon>Neoptera</taxon>
        <taxon>Paraneoptera</taxon>
        <taxon>Hemiptera</taxon>
        <taxon>Auchenorrhyncha</taxon>
        <taxon>Membracoidea</taxon>
        <taxon>Cicadellidae</taxon>
        <taxon>Cicadellinae</taxon>
        <taxon>Proconiini</taxon>
        <taxon>Cuerna</taxon>
    </lineage>
</organism>
<evidence type="ECO:0000313" key="1">
    <source>
        <dbReference type="EMBL" id="JAS38663.1"/>
    </source>
</evidence>
<protein>
    <submittedName>
        <fullName evidence="1">Uncharacterized protein</fullName>
    </submittedName>
</protein>
<accession>A0A1B6EL91</accession>
<dbReference type="AlphaFoldDB" id="A0A1B6EL91"/>
<sequence length="112" mass="13140">MCNNIHHNERVWFCNQLENFSQSTIFWASLCTNLYKYMSESMEALQPSCWDTPLLPQEGEKLTCPQQTVTRARASMTVSRVLYILICFQKSKLRQMTQQNYTLTMQMSKVVS</sequence>
<reference evidence="1" key="1">
    <citation type="submission" date="2015-11" db="EMBL/GenBank/DDBJ databases">
        <title>De novo transcriptome assembly of four potential Pierce s Disease insect vectors from Arizona vineyards.</title>
        <authorList>
            <person name="Tassone E.E."/>
        </authorList>
    </citation>
    <scope>NUCLEOTIDE SEQUENCE</scope>
</reference>
<feature type="non-terminal residue" evidence="1">
    <location>
        <position position="112"/>
    </location>
</feature>
<name>A0A1B6EL91_9HEMI</name>
<proteinExistence type="predicted"/>
<dbReference type="EMBL" id="GECZ01031106">
    <property type="protein sequence ID" value="JAS38663.1"/>
    <property type="molecule type" value="Transcribed_RNA"/>
</dbReference>